<name>A0A9X3F7D5_9BACT</name>
<accession>A0A9X3F7D5</accession>
<dbReference type="PANTHER" id="PTHR35850">
    <property type="entry name" value="CYTOPLASMIC PROTEIN-RELATED"/>
    <property type="match status" value="1"/>
</dbReference>
<dbReference type="Proteomes" id="UP001150924">
    <property type="component" value="Unassembled WGS sequence"/>
</dbReference>
<dbReference type="Pfam" id="PF05591">
    <property type="entry name" value="T6SS_VipA"/>
    <property type="match status" value="1"/>
</dbReference>
<evidence type="ECO:0000313" key="2">
    <source>
        <dbReference type="Proteomes" id="UP001150924"/>
    </source>
</evidence>
<reference evidence="1" key="1">
    <citation type="submission" date="2022-11" db="EMBL/GenBank/DDBJ databases">
        <title>Minimal conservation of predation-associated metabolite biosynthetic gene clusters underscores biosynthetic potential of Myxococcota including descriptions for ten novel species: Archangium lansinium sp. nov., Myxococcus landrumus sp. nov., Nannocystis bai.</title>
        <authorList>
            <person name="Ahearne A."/>
            <person name="Stevens C."/>
            <person name="Phillips K."/>
        </authorList>
    </citation>
    <scope>NUCLEOTIDE SEQUENCE</scope>
    <source>
        <strain evidence="1">Na p29</strain>
    </source>
</reference>
<sequence length="158" mass="17922">MSTAPKERVNIRYKSALGDAAEDIELPLRILMLGDFTGAPDERPVEERKPIDINKENFAEVMKAQKLQASVEVENHLAPDQGPLNLSLQFDGLNDFRPEGIAHKVDRLRELMELRDALKQLKDPLGNVPTFMKRIQAVLKDPDKRAQLMRELGLEDQP</sequence>
<gene>
    <name evidence="1" type="primary">tssB</name>
    <name evidence="1" type="ORF">OV079_47485</name>
</gene>
<dbReference type="NCBIfam" id="TIGR03358">
    <property type="entry name" value="VI_chp_5"/>
    <property type="match status" value="1"/>
</dbReference>
<evidence type="ECO:0000313" key="1">
    <source>
        <dbReference type="EMBL" id="MCY1013053.1"/>
    </source>
</evidence>
<dbReference type="RefSeq" id="WP_267776717.1">
    <property type="nucleotide sequence ID" value="NZ_JAPNKE010000002.1"/>
</dbReference>
<dbReference type="InterPro" id="IPR008312">
    <property type="entry name" value="T6SS_TssB1"/>
</dbReference>
<keyword evidence="2" id="KW-1185">Reference proteome</keyword>
<dbReference type="EMBL" id="JAPNKE010000002">
    <property type="protein sequence ID" value="MCY1013053.1"/>
    <property type="molecule type" value="Genomic_DNA"/>
</dbReference>
<dbReference type="PIRSF" id="PIRSF028301">
    <property type="entry name" value="UCP028301"/>
    <property type="match status" value="1"/>
</dbReference>
<comment type="caution">
    <text evidence="1">The sequence shown here is derived from an EMBL/GenBank/DDBJ whole genome shotgun (WGS) entry which is preliminary data.</text>
</comment>
<organism evidence="1 2">
    <name type="scientific">Nannocystis pusilla</name>
    <dbReference type="NCBI Taxonomy" id="889268"/>
    <lineage>
        <taxon>Bacteria</taxon>
        <taxon>Pseudomonadati</taxon>
        <taxon>Myxococcota</taxon>
        <taxon>Polyangia</taxon>
        <taxon>Nannocystales</taxon>
        <taxon>Nannocystaceae</taxon>
        <taxon>Nannocystis</taxon>
    </lineage>
</organism>
<dbReference type="AlphaFoldDB" id="A0A9X3F7D5"/>
<protein>
    <submittedName>
        <fullName evidence="1">Type VI secretion system contractile sheath small subunit</fullName>
    </submittedName>
</protein>
<proteinExistence type="predicted"/>
<dbReference type="PANTHER" id="PTHR35850:SF2">
    <property type="entry name" value="TYPE VI SECRETION SYSTEM CONTRACTILE SHEATH SMALL SUBUNIT"/>
    <property type="match status" value="1"/>
</dbReference>